<dbReference type="AlphaFoldDB" id="A0A9D1V8N2"/>
<comment type="caution">
    <text evidence="2">The sequence shown here is derived from an EMBL/GenBank/DDBJ whole genome shotgun (WGS) entry which is preliminary data.</text>
</comment>
<evidence type="ECO:0000256" key="1">
    <source>
        <dbReference type="ARBA" id="ARBA00023121"/>
    </source>
</evidence>
<organism evidence="2 3">
    <name type="scientific">Candidatus Borkfalkia faecipullorum</name>
    <dbReference type="NCBI Taxonomy" id="2838510"/>
    <lineage>
        <taxon>Bacteria</taxon>
        <taxon>Bacillati</taxon>
        <taxon>Bacillota</taxon>
        <taxon>Clostridia</taxon>
        <taxon>Christensenellales</taxon>
        <taxon>Christensenellaceae</taxon>
        <taxon>Candidatus Borkfalkia</taxon>
    </lineage>
</organism>
<protein>
    <submittedName>
        <fullName evidence="2">DegV family protein</fullName>
    </submittedName>
</protein>
<dbReference type="NCBIfam" id="TIGR00762">
    <property type="entry name" value="DegV"/>
    <property type="match status" value="1"/>
</dbReference>
<accession>A0A9D1V8N2</accession>
<dbReference type="Gene3D" id="3.30.1180.10">
    <property type="match status" value="1"/>
</dbReference>
<dbReference type="PANTHER" id="PTHR33434">
    <property type="entry name" value="DEGV DOMAIN-CONTAINING PROTEIN DR_1986-RELATED"/>
    <property type="match status" value="1"/>
</dbReference>
<dbReference type="Proteomes" id="UP000824204">
    <property type="component" value="Unassembled WGS sequence"/>
</dbReference>
<keyword evidence="1" id="KW-0446">Lipid-binding</keyword>
<gene>
    <name evidence="2" type="ORF">H9741_05525</name>
</gene>
<dbReference type="InterPro" id="IPR003797">
    <property type="entry name" value="DegV"/>
</dbReference>
<reference evidence="2" key="1">
    <citation type="journal article" date="2021" name="PeerJ">
        <title>Extensive microbial diversity within the chicken gut microbiome revealed by metagenomics and culture.</title>
        <authorList>
            <person name="Gilroy R."/>
            <person name="Ravi A."/>
            <person name="Getino M."/>
            <person name="Pursley I."/>
            <person name="Horton D.L."/>
            <person name="Alikhan N.F."/>
            <person name="Baker D."/>
            <person name="Gharbi K."/>
            <person name="Hall N."/>
            <person name="Watson M."/>
            <person name="Adriaenssens E.M."/>
            <person name="Foster-Nyarko E."/>
            <person name="Jarju S."/>
            <person name="Secka A."/>
            <person name="Antonio M."/>
            <person name="Oren A."/>
            <person name="Chaudhuri R.R."/>
            <person name="La Ragione R."/>
            <person name="Hildebrand F."/>
            <person name="Pallen M.J."/>
        </authorList>
    </citation>
    <scope>NUCLEOTIDE SEQUENCE</scope>
    <source>
        <strain evidence="2">811</strain>
    </source>
</reference>
<dbReference type="Pfam" id="PF02645">
    <property type="entry name" value="DegV"/>
    <property type="match status" value="1"/>
</dbReference>
<reference evidence="2" key="2">
    <citation type="submission" date="2021-04" db="EMBL/GenBank/DDBJ databases">
        <authorList>
            <person name="Gilroy R."/>
        </authorList>
    </citation>
    <scope>NUCLEOTIDE SEQUENCE</scope>
    <source>
        <strain evidence="2">811</strain>
    </source>
</reference>
<dbReference type="InterPro" id="IPR050270">
    <property type="entry name" value="DegV_domain_contain"/>
</dbReference>
<dbReference type="SUPFAM" id="SSF82549">
    <property type="entry name" value="DAK1/DegV-like"/>
    <property type="match status" value="1"/>
</dbReference>
<dbReference type="InterPro" id="IPR043168">
    <property type="entry name" value="DegV_C"/>
</dbReference>
<dbReference type="PROSITE" id="PS51482">
    <property type="entry name" value="DEGV"/>
    <property type="match status" value="1"/>
</dbReference>
<evidence type="ECO:0000313" key="2">
    <source>
        <dbReference type="EMBL" id="HIX07908.1"/>
    </source>
</evidence>
<dbReference type="EMBL" id="DXFX01000071">
    <property type="protein sequence ID" value="HIX07908.1"/>
    <property type="molecule type" value="Genomic_DNA"/>
</dbReference>
<evidence type="ECO:0000313" key="3">
    <source>
        <dbReference type="Proteomes" id="UP000824204"/>
    </source>
</evidence>
<name>A0A9D1V8N2_9FIRM</name>
<proteinExistence type="predicted"/>
<dbReference type="Gene3D" id="3.40.50.10170">
    <property type="match status" value="1"/>
</dbReference>
<sequence>MIAIVTDSSVGYSQEEISSRGVLSVVPLNYQLGPNFYEEYPSGRNGNYMQMMQQVSPCKTAQPALNNFIRTFSALVGRGYDVICIVLSSALSGTYSSACFAADQVGGNIRVVDSMTIGAGMHLLVDEAVNMVKCGLSAEEIVGHLDRLKQKIGIVFTVESLDRLVFGGRMMSPKAKTTLNLRPVFTLKGKIFFKNNARGARERLEEMVSLVPENTRRLIVCRCGEETDVSEFTQMLKEKLPAVHIHQRVVGPVLSIHVDAGAFGAAYVLKD</sequence>
<dbReference type="PANTHER" id="PTHR33434:SF2">
    <property type="entry name" value="FATTY ACID-BINDING PROTEIN TM_1468"/>
    <property type="match status" value="1"/>
</dbReference>
<dbReference type="GO" id="GO:0008289">
    <property type="term" value="F:lipid binding"/>
    <property type="evidence" value="ECO:0007669"/>
    <property type="project" value="UniProtKB-KW"/>
</dbReference>